<dbReference type="SMART" id="SM01091">
    <property type="entry name" value="CorC_HlyC"/>
    <property type="match status" value="1"/>
</dbReference>
<keyword evidence="5 6" id="KW-0129">CBS domain</keyword>
<dbReference type="InterPro" id="IPR036318">
    <property type="entry name" value="FAD-bd_PCMH-like_sf"/>
</dbReference>
<dbReference type="InterPro" id="IPR044751">
    <property type="entry name" value="Ion_transp-like_CBS"/>
</dbReference>
<dbReference type="InterPro" id="IPR046342">
    <property type="entry name" value="CBS_dom_sf"/>
</dbReference>
<reference evidence="9 10" key="1">
    <citation type="submission" date="2019-09" db="EMBL/GenBank/DDBJ databases">
        <title>In-depth cultivation of the pig gut microbiome towards novel bacterial diversity and tailored functional studies.</title>
        <authorList>
            <person name="Wylensek D."/>
            <person name="Hitch T.C.A."/>
            <person name="Clavel T."/>
        </authorList>
    </citation>
    <scope>NUCLEOTIDE SEQUENCE [LARGE SCALE GENOMIC DNA]</scope>
    <source>
        <strain evidence="9 10">PG-178-WT-4</strain>
    </source>
</reference>
<dbReference type="EMBL" id="VUMH01000014">
    <property type="protein sequence ID" value="MSS28775.1"/>
    <property type="molecule type" value="Genomic_DNA"/>
</dbReference>
<dbReference type="PANTHER" id="PTHR22777">
    <property type="entry name" value="HEMOLYSIN-RELATED"/>
    <property type="match status" value="1"/>
</dbReference>
<dbReference type="Gene3D" id="3.30.465.10">
    <property type="match status" value="1"/>
</dbReference>
<evidence type="ECO:0000256" key="1">
    <source>
        <dbReference type="ARBA" id="ARBA00004651"/>
    </source>
</evidence>
<accession>A0A6L5XNU3</accession>
<evidence type="ECO:0000313" key="9">
    <source>
        <dbReference type="EMBL" id="MSS28775.1"/>
    </source>
</evidence>
<dbReference type="CDD" id="cd04590">
    <property type="entry name" value="CBS_pair_CorC_HlyC_assoc"/>
    <property type="match status" value="1"/>
</dbReference>
<dbReference type="InterPro" id="IPR005496">
    <property type="entry name" value="Integral_membrane_TerC"/>
</dbReference>
<feature type="transmembrane region" description="Helical" evidence="7">
    <location>
        <begin position="127"/>
        <end position="153"/>
    </location>
</feature>
<dbReference type="SUPFAM" id="SSF54631">
    <property type="entry name" value="CBS-domain pair"/>
    <property type="match status" value="1"/>
</dbReference>
<dbReference type="InterPro" id="IPR016169">
    <property type="entry name" value="FAD-bd_PCMH_sub2"/>
</dbReference>
<proteinExistence type="inferred from homology"/>
<dbReference type="Gene3D" id="3.10.580.10">
    <property type="entry name" value="CBS-domain"/>
    <property type="match status" value="1"/>
</dbReference>
<keyword evidence="3" id="KW-1003">Cell membrane</keyword>
<dbReference type="Pfam" id="PF03741">
    <property type="entry name" value="TerC"/>
    <property type="match status" value="1"/>
</dbReference>
<dbReference type="PANTHER" id="PTHR22777:SF30">
    <property type="entry name" value="UPF0053 PROTEIN YEGH"/>
    <property type="match status" value="1"/>
</dbReference>
<feature type="transmembrane region" description="Helical" evidence="7">
    <location>
        <begin position="12"/>
        <end position="38"/>
    </location>
</feature>
<evidence type="ECO:0000259" key="8">
    <source>
        <dbReference type="PROSITE" id="PS51371"/>
    </source>
</evidence>
<evidence type="ECO:0000256" key="5">
    <source>
        <dbReference type="ARBA" id="ARBA00023122"/>
    </source>
</evidence>
<comment type="subcellular location">
    <subcellularLocation>
        <location evidence="1">Cell membrane</location>
        <topology evidence="1">Multi-pass membrane protein</topology>
    </subcellularLocation>
</comment>
<evidence type="ECO:0000256" key="4">
    <source>
        <dbReference type="ARBA" id="ARBA00022737"/>
    </source>
</evidence>
<dbReference type="PROSITE" id="PS51371">
    <property type="entry name" value="CBS"/>
    <property type="match status" value="1"/>
</dbReference>
<dbReference type="RefSeq" id="WP_154512527.1">
    <property type="nucleotide sequence ID" value="NZ_JAXELC010000046.1"/>
</dbReference>
<feature type="transmembrane region" description="Helical" evidence="7">
    <location>
        <begin position="159"/>
        <end position="181"/>
    </location>
</feature>
<protein>
    <submittedName>
        <fullName evidence="9">Tellurium resistance protein TerC</fullName>
    </submittedName>
</protein>
<sequence length="528" mass="57389">MWDFSWVTELSAWAGLGTLVLLEVVLGVDNLVFISILVGRLPAEQKRQAFFTGLGLALFMRLVLLAAIAWIIGLTEPLFSLGGRVFSARDLILMGGGVFLLFKGTLELHERLEGHLAAPADAGRHAGFWRVIAQIIALDAVFSLDSIITSVGMVDHVSIMMLAVAAAMLVMAVAAAPLLAFVERHPSVIVLCLGFLLMIGLSLLTDGLGYHIPKGYLYAAIIFAVLVEAANQWALRNRRKRISMRDMRESTARVVLGLLGGRSGHGDAQLDAAALAGEDGDALFAPEERDMVARVIRLSGRTARFIMIPRQRVNWLDSRADRETVYRFAASSSLPWLPVLRRETDDVLGVVRAGELLLPAPASSGASPGARWKLTDYIRPAPTIFEHTALADILDDFRAHPAPLSFVRDEYGSVVGLITPAELLSVLAGQVGDLPAGPEFCRQPDGSWRLPGRLSVDAVTAWLGISLPPRSTSATLAGLILERLGHIPVVGERLRLQGWELEIIRMDRQRIDEVRAVKTVPVGKAKRA</sequence>
<dbReference type="GO" id="GO:0050660">
    <property type="term" value="F:flavin adenine dinucleotide binding"/>
    <property type="evidence" value="ECO:0007669"/>
    <property type="project" value="InterPro"/>
</dbReference>
<comment type="similarity">
    <text evidence="2">Belongs to the UPF0053 family.</text>
</comment>
<dbReference type="InterPro" id="IPR000644">
    <property type="entry name" value="CBS_dom"/>
</dbReference>
<evidence type="ECO:0000256" key="7">
    <source>
        <dbReference type="SAM" id="Phobius"/>
    </source>
</evidence>
<dbReference type="InterPro" id="IPR005170">
    <property type="entry name" value="Transptr-assoc_dom"/>
</dbReference>
<dbReference type="SUPFAM" id="SSF56176">
    <property type="entry name" value="FAD-binding/transporter-associated domain-like"/>
    <property type="match status" value="1"/>
</dbReference>
<keyword evidence="10" id="KW-1185">Reference proteome</keyword>
<dbReference type="GO" id="GO:0005886">
    <property type="term" value="C:plasma membrane"/>
    <property type="evidence" value="ECO:0007669"/>
    <property type="project" value="UniProtKB-SubCell"/>
</dbReference>
<organism evidence="9 10">
    <name type="scientific">Desulfovibrio porci</name>
    <dbReference type="NCBI Taxonomy" id="2605782"/>
    <lineage>
        <taxon>Bacteria</taxon>
        <taxon>Pseudomonadati</taxon>
        <taxon>Thermodesulfobacteriota</taxon>
        <taxon>Desulfovibrionia</taxon>
        <taxon>Desulfovibrionales</taxon>
        <taxon>Desulfovibrionaceae</taxon>
        <taxon>Desulfovibrio</taxon>
    </lineage>
</organism>
<evidence type="ECO:0000256" key="6">
    <source>
        <dbReference type="PROSITE-ProRule" id="PRU00703"/>
    </source>
</evidence>
<feature type="transmembrane region" description="Helical" evidence="7">
    <location>
        <begin position="216"/>
        <end position="235"/>
    </location>
</feature>
<evidence type="ECO:0000256" key="3">
    <source>
        <dbReference type="ARBA" id="ARBA00022475"/>
    </source>
</evidence>
<feature type="transmembrane region" description="Helical" evidence="7">
    <location>
        <begin position="50"/>
        <end position="74"/>
    </location>
</feature>
<evidence type="ECO:0000313" key="10">
    <source>
        <dbReference type="Proteomes" id="UP000477488"/>
    </source>
</evidence>
<feature type="transmembrane region" description="Helical" evidence="7">
    <location>
        <begin position="86"/>
        <end position="106"/>
    </location>
</feature>
<name>A0A6L5XNU3_9BACT</name>
<evidence type="ECO:0000256" key="2">
    <source>
        <dbReference type="ARBA" id="ARBA00006337"/>
    </source>
</evidence>
<dbReference type="Pfam" id="PF00571">
    <property type="entry name" value="CBS"/>
    <property type="match status" value="1"/>
</dbReference>
<dbReference type="AlphaFoldDB" id="A0A6L5XNU3"/>
<keyword evidence="7" id="KW-0812">Transmembrane</keyword>
<keyword evidence="4" id="KW-0677">Repeat</keyword>
<comment type="caution">
    <text evidence="9">The sequence shown here is derived from an EMBL/GenBank/DDBJ whole genome shotgun (WGS) entry which is preliminary data.</text>
</comment>
<dbReference type="Pfam" id="PF03471">
    <property type="entry name" value="CorC_HlyC"/>
    <property type="match status" value="1"/>
</dbReference>
<gene>
    <name evidence="9" type="ORF">FYJ44_12200</name>
</gene>
<keyword evidence="7" id="KW-1133">Transmembrane helix</keyword>
<feature type="transmembrane region" description="Helical" evidence="7">
    <location>
        <begin position="188"/>
        <end position="210"/>
    </location>
</feature>
<dbReference type="Proteomes" id="UP000477488">
    <property type="component" value="Unassembled WGS sequence"/>
</dbReference>
<keyword evidence="7" id="KW-0472">Membrane</keyword>
<feature type="domain" description="CBS" evidence="8">
    <location>
        <begin position="377"/>
        <end position="434"/>
    </location>
</feature>